<protein>
    <submittedName>
        <fullName evidence="1">Uncharacterized protein</fullName>
    </submittedName>
</protein>
<sequence length="61" mass="6516">MNDTDTPQPTAAPNESCEWCGKVHDNPVRVDPFTLGGLARSLGAEAFSASCELINQRARGL</sequence>
<organism evidence="1 2">
    <name type="scientific">Amycolatopsis marina</name>
    <dbReference type="NCBI Taxonomy" id="490629"/>
    <lineage>
        <taxon>Bacteria</taxon>
        <taxon>Bacillati</taxon>
        <taxon>Actinomycetota</taxon>
        <taxon>Actinomycetes</taxon>
        <taxon>Pseudonocardiales</taxon>
        <taxon>Pseudonocardiaceae</taxon>
        <taxon>Amycolatopsis</taxon>
    </lineage>
</organism>
<name>A0A1I1CQ65_9PSEU</name>
<keyword evidence="2" id="KW-1185">Reference proteome</keyword>
<dbReference type="RefSeq" id="WP_143101968.1">
    <property type="nucleotide sequence ID" value="NZ_FOKG01000033.1"/>
</dbReference>
<evidence type="ECO:0000313" key="1">
    <source>
        <dbReference type="EMBL" id="SFB63038.1"/>
    </source>
</evidence>
<dbReference type="Proteomes" id="UP000243799">
    <property type="component" value="Unassembled WGS sequence"/>
</dbReference>
<dbReference type="AlphaFoldDB" id="A0A1I1CQ65"/>
<evidence type="ECO:0000313" key="2">
    <source>
        <dbReference type="Proteomes" id="UP000243799"/>
    </source>
</evidence>
<proteinExistence type="predicted"/>
<gene>
    <name evidence="1" type="ORF">SAMN05216266_1332</name>
</gene>
<dbReference type="EMBL" id="FOKG01000033">
    <property type="protein sequence ID" value="SFB63038.1"/>
    <property type="molecule type" value="Genomic_DNA"/>
</dbReference>
<accession>A0A1I1CQ65</accession>
<reference evidence="2" key="1">
    <citation type="submission" date="2016-10" db="EMBL/GenBank/DDBJ databases">
        <authorList>
            <person name="Varghese N."/>
            <person name="Submissions S."/>
        </authorList>
    </citation>
    <scope>NUCLEOTIDE SEQUENCE [LARGE SCALE GENOMIC DNA]</scope>
    <source>
        <strain evidence="2">CGMCC 4.3568</strain>
    </source>
</reference>